<dbReference type="PROSITE" id="PS50949">
    <property type="entry name" value="HTH_GNTR"/>
    <property type="match status" value="1"/>
</dbReference>
<dbReference type="InterPro" id="IPR011711">
    <property type="entry name" value="GntR_C"/>
</dbReference>
<comment type="caution">
    <text evidence="5">The sequence shown here is derived from an EMBL/GenBank/DDBJ whole genome shotgun (WGS) entry which is preliminary data.</text>
</comment>
<dbReference type="EMBL" id="JAOQJQ010000001">
    <property type="protein sequence ID" value="MCU6761157.1"/>
    <property type="molecule type" value="Genomic_DNA"/>
</dbReference>
<proteinExistence type="predicted"/>
<evidence type="ECO:0000256" key="2">
    <source>
        <dbReference type="ARBA" id="ARBA00023125"/>
    </source>
</evidence>
<keyword evidence="2" id="KW-0238">DNA-binding</keyword>
<keyword evidence="3" id="KW-0804">Transcription</keyword>
<keyword evidence="6" id="KW-1185">Reference proteome</keyword>
<organism evidence="5 6">
    <name type="scientific">Brotonthovivens ammoniilytica</name>
    <dbReference type="NCBI Taxonomy" id="2981725"/>
    <lineage>
        <taxon>Bacteria</taxon>
        <taxon>Bacillati</taxon>
        <taxon>Bacillota</taxon>
        <taxon>Clostridia</taxon>
        <taxon>Lachnospirales</taxon>
        <taxon>Lachnospiraceae</taxon>
        <taxon>Brotonthovivens</taxon>
    </lineage>
</organism>
<dbReference type="InterPro" id="IPR036390">
    <property type="entry name" value="WH_DNA-bd_sf"/>
</dbReference>
<dbReference type="SUPFAM" id="SSF46785">
    <property type="entry name" value="Winged helix' DNA-binding domain"/>
    <property type="match status" value="1"/>
</dbReference>
<dbReference type="InterPro" id="IPR000524">
    <property type="entry name" value="Tscrpt_reg_HTH_GntR"/>
</dbReference>
<evidence type="ECO:0000313" key="6">
    <source>
        <dbReference type="Proteomes" id="UP001652442"/>
    </source>
</evidence>
<dbReference type="InterPro" id="IPR008920">
    <property type="entry name" value="TF_FadR/GntR_C"/>
</dbReference>
<dbReference type="PANTHER" id="PTHR43537">
    <property type="entry name" value="TRANSCRIPTIONAL REGULATOR, GNTR FAMILY"/>
    <property type="match status" value="1"/>
</dbReference>
<keyword evidence="1" id="KW-0805">Transcription regulation</keyword>
<evidence type="ECO:0000256" key="1">
    <source>
        <dbReference type="ARBA" id="ARBA00023015"/>
    </source>
</evidence>
<evidence type="ECO:0000256" key="3">
    <source>
        <dbReference type="ARBA" id="ARBA00023163"/>
    </source>
</evidence>
<reference evidence="5 6" key="1">
    <citation type="journal article" date="2021" name="ISME Commun">
        <title>Automated analysis of genomic sequences facilitates high-throughput and comprehensive description of bacteria.</title>
        <authorList>
            <person name="Hitch T.C.A."/>
        </authorList>
    </citation>
    <scope>NUCLEOTIDE SEQUENCE [LARGE SCALE GENOMIC DNA]</scope>
    <source>
        <strain evidence="5 6">Sanger_109</strain>
    </source>
</reference>
<dbReference type="SMART" id="SM00895">
    <property type="entry name" value="FCD"/>
    <property type="match status" value="1"/>
</dbReference>
<feature type="domain" description="HTH gntR-type" evidence="4">
    <location>
        <begin position="6"/>
        <end position="73"/>
    </location>
</feature>
<evidence type="ECO:0000313" key="5">
    <source>
        <dbReference type="EMBL" id="MCU6761157.1"/>
    </source>
</evidence>
<gene>
    <name evidence="5" type="ORF">OCV88_02250</name>
</gene>
<dbReference type="SUPFAM" id="SSF48008">
    <property type="entry name" value="GntR ligand-binding domain-like"/>
    <property type="match status" value="1"/>
</dbReference>
<dbReference type="Pfam" id="PF07729">
    <property type="entry name" value="FCD"/>
    <property type="match status" value="1"/>
</dbReference>
<dbReference type="PANTHER" id="PTHR43537:SF24">
    <property type="entry name" value="GLUCONATE OPERON TRANSCRIPTIONAL REPRESSOR"/>
    <property type="match status" value="1"/>
</dbReference>
<dbReference type="Gene3D" id="1.10.10.10">
    <property type="entry name" value="Winged helix-like DNA-binding domain superfamily/Winged helix DNA-binding domain"/>
    <property type="match status" value="1"/>
</dbReference>
<dbReference type="SMART" id="SM00345">
    <property type="entry name" value="HTH_GNTR"/>
    <property type="match status" value="1"/>
</dbReference>
<sequence length="223" mass="25555">MNEDKYSLSARVFNQLQEDILSGKYKKDEELKEKALGEEYGVSRTPVREALRQLELEGLVSMIPNKGAKVVGFTPQDIYDIYEIRSMLEGLCARRAAKNAAPDLIAELEEIIYLTDFHAKRGHGKQVFELDNKFHEKLYEACGSKILANLLHDYHHYVQSVRKISLTSQERSVKSTAEHGAIVEAIKEHNEEKAQRLANNHIMNTMKNIEYYGWENIAKTEGQ</sequence>
<dbReference type="CDD" id="cd07377">
    <property type="entry name" value="WHTH_GntR"/>
    <property type="match status" value="1"/>
</dbReference>
<dbReference type="Gene3D" id="1.20.120.530">
    <property type="entry name" value="GntR ligand-binding domain-like"/>
    <property type="match status" value="1"/>
</dbReference>
<dbReference type="RefSeq" id="WP_158424003.1">
    <property type="nucleotide sequence ID" value="NZ_JAOQJQ010000001.1"/>
</dbReference>
<accession>A0ABT2TG84</accession>
<dbReference type="InterPro" id="IPR036388">
    <property type="entry name" value="WH-like_DNA-bd_sf"/>
</dbReference>
<name>A0ABT2TG84_9FIRM</name>
<evidence type="ECO:0000259" key="4">
    <source>
        <dbReference type="PROSITE" id="PS50949"/>
    </source>
</evidence>
<dbReference type="Proteomes" id="UP001652442">
    <property type="component" value="Unassembled WGS sequence"/>
</dbReference>
<dbReference type="Pfam" id="PF00392">
    <property type="entry name" value="GntR"/>
    <property type="match status" value="1"/>
</dbReference>
<dbReference type="PRINTS" id="PR00035">
    <property type="entry name" value="HTHGNTR"/>
</dbReference>
<protein>
    <submittedName>
        <fullName evidence="5">GntR family transcriptional regulator</fullName>
    </submittedName>
</protein>